<dbReference type="InterPro" id="IPR029063">
    <property type="entry name" value="SAM-dependent_MTases_sf"/>
</dbReference>
<dbReference type="InParanoid" id="A0A5N4B282"/>
<name>A0A5N4B282_PHOPY</name>
<dbReference type="EMBL" id="VVIM01000001">
    <property type="protein sequence ID" value="KAB0803712.1"/>
    <property type="molecule type" value="Genomic_DNA"/>
</dbReference>
<dbReference type="Gene3D" id="3.40.50.150">
    <property type="entry name" value="Vaccinia Virus protein VP39"/>
    <property type="match status" value="1"/>
</dbReference>
<reference evidence="1 2" key="1">
    <citation type="journal article" date="2018" name="Elife">
        <title>Firefly genomes illuminate parallel origins of bioluminescence in beetles.</title>
        <authorList>
            <person name="Fallon T.R."/>
            <person name="Lower S.E."/>
            <person name="Chang C.H."/>
            <person name="Bessho-Uehara M."/>
            <person name="Martin G.J."/>
            <person name="Bewick A.J."/>
            <person name="Behringer M."/>
            <person name="Debat H.J."/>
            <person name="Wong I."/>
            <person name="Day J.C."/>
            <person name="Suvorov A."/>
            <person name="Silva C.J."/>
            <person name="Stanger-Hall K.F."/>
            <person name="Hall D.W."/>
            <person name="Schmitz R.J."/>
            <person name="Nelson D.R."/>
            <person name="Lewis S.M."/>
            <person name="Shigenobu S."/>
            <person name="Bybee S.M."/>
            <person name="Larracuente A.M."/>
            <person name="Oba Y."/>
            <person name="Weng J.K."/>
        </authorList>
    </citation>
    <scope>NUCLEOTIDE SEQUENCE [LARGE SCALE GENOMIC DNA]</scope>
    <source>
        <strain evidence="1">1611_PpyrPB1</strain>
        <tissue evidence="1">Whole body</tissue>
    </source>
</reference>
<sequence length="65" mass="7764">MVLRQLPSGTHHYRNFVPHQRLLTILENNECRICTVRGMVYNFMNNDWYWTKSPAITYAVHAIKN</sequence>
<organism evidence="1 2">
    <name type="scientific">Photinus pyralis</name>
    <name type="common">Common eastern firefly</name>
    <name type="synonym">Lampyris pyralis</name>
    <dbReference type="NCBI Taxonomy" id="7054"/>
    <lineage>
        <taxon>Eukaryota</taxon>
        <taxon>Metazoa</taxon>
        <taxon>Ecdysozoa</taxon>
        <taxon>Arthropoda</taxon>
        <taxon>Hexapoda</taxon>
        <taxon>Insecta</taxon>
        <taxon>Pterygota</taxon>
        <taxon>Neoptera</taxon>
        <taxon>Endopterygota</taxon>
        <taxon>Coleoptera</taxon>
        <taxon>Polyphaga</taxon>
        <taxon>Elateriformia</taxon>
        <taxon>Elateroidea</taxon>
        <taxon>Lampyridae</taxon>
        <taxon>Lampyrinae</taxon>
        <taxon>Photinus</taxon>
    </lineage>
</organism>
<dbReference type="AlphaFoldDB" id="A0A5N4B282"/>
<protein>
    <submittedName>
        <fullName evidence="1">Uncharacterized protein</fullName>
    </submittedName>
</protein>
<evidence type="ECO:0000313" key="1">
    <source>
        <dbReference type="EMBL" id="KAB0803712.1"/>
    </source>
</evidence>
<proteinExistence type="predicted"/>
<gene>
    <name evidence="1" type="ORF">PPYR_00682</name>
</gene>
<dbReference type="Proteomes" id="UP000327044">
    <property type="component" value="Unassembled WGS sequence"/>
</dbReference>
<evidence type="ECO:0000313" key="2">
    <source>
        <dbReference type="Proteomes" id="UP000327044"/>
    </source>
</evidence>
<comment type="caution">
    <text evidence="1">The sequence shown here is derived from an EMBL/GenBank/DDBJ whole genome shotgun (WGS) entry which is preliminary data.</text>
</comment>
<accession>A0A5N4B282</accession>
<keyword evidence="2" id="KW-1185">Reference proteome</keyword>